<dbReference type="PROSITE" id="PS00194">
    <property type="entry name" value="THIOREDOXIN_1"/>
    <property type="match status" value="1"/>
</dbReference>
<keyword evidence="5" id="KW-0676">Redox-active center</keyword>
<dbReference type="EMBL" id="CP099959">
    <property type="protein sequence ID" value="XCC58088.1"/>
    <property type="molecule type" value="Genomic_DNA"/>
</dbReference>
<sequence>MKRYLIPLLIFVVLLVFLVIGLQLKPREVPSPFIGKPAPVFSLPVLGKEQSAFSPEQMKGKVWILNVWASWCVACREEHPLLLDFAKSQNTPLIGLDYKDKPEAAKAWLKQYGDPYELSISDLTGQVGIDYGVYGVPETFVIDRSGIIRYKHIGPLTQEAISQKIIPLIAKLQQ</sequence>
<dbReference type="NCBIfam" id="TIGR00385">
    <property type="entry name" value="dsbE"/>
    <property type="match status" value="1"/>
</dbReference>
<evidence type="ECO:0000259" key="6">
    <source>
        <dbReference type="PROSITE" id="PS51352"/>
    </source>
</evidence>
<comment type="subcellular location">
    <subcellularLocation>
        <location evidence="1">Cell envelope</location>
    </subcellularLocation>
</comment>
<keyword evidence="3" id="KW-0201">Cytochrome c-type biogenesis</keyword>
<gene>
    <name evidence="7" type="ORF">NKE59_02020</name>
</gene>
<dbReference type="InterPro" id="IPR004799">
    <property type="entry name" value="Periplasmic_diS_OxRdtase_DsbE"/>
</dbReference>
<accession>A0AAU8A314</accession>
<dbReference type="InterPro" id="IPR017937">
    <property type="entry name" value="Thioredoxin_CS"/>
</dbReference>
<dbReference type="GO" id="GO:0015036">
    <property type="term" value="F:disulfide oxidoreductase activity"/>
    <property type="evidence" value="ECO:0007669"/>
    <property type="project" value="InterPro"/>
</dbReference>
<reference evidence="7" key="1">
    <citation type="submission" date="2022-06" db="EMBL/GenBank/DDBJ databases">
        <title>New Polynucleobacter species.</title>
        <authorList>
            <person name="Hahn M.W."/>
        </authorList>
    </citation>
    <scope>NUCLEOTIDE SEQUENCE</scope>
    <source>
        <strain evidence="7">UK-FUSCHL-C3</strain>
    </source>
</reference>
<evidence type="ECO:0000256" key="5">
    <source>
        <dbReference type="ARBA" id="ARBA00023284"/>
    </source>
</evidence>
<dbReference type="RefSeq" id="WP_353439242.1">
    <property type="nucleotide sequence ID" value="NZ_CP099959.1"/>
</dbReference>
<dbReference type="InterPro" id="IPR013766">
    <property type="entry name" value="Thioredoxin_domain"/>
</dbReference>
<dbReference type="SUPFAM" id="SSF52833">
    <property type="entry name" value="Thioredoxin-like"/>
    <property type="match status" value="1"/>
</dbReference>
<keyword evidence="4" id="KW-1015">Disulfide bond</keyword>
<dbReference type="InterPro" id="IPR050553">
    <property type="entry name" value="Thioredoxin_ResA/DsbE_sf"/>
</dbReference>
<dbReference type="Gene3D" id="3.40.30.10">
    <property type="entry name" value="Glutaredoxin"/>
    <property type="match status" value="1"/>
</dbReference>
<feature type="domain" description="Thioredoxin" evidence="6">
    <location>
        <begin position="32"/>
        <end position="170"/>
    </location>
</feature>
<dbReference type="PANTHER" id="PTHR42852">
    <property type="entry name" value="THIOL:DISULFIDE INTERCHANGE PROTEIN DSBE"/>
    <property type="match status" value="1"/>
</dbReference>
<dbReference type="PROSITE" id="PS51352">
    <property type="entry name" value="THIOREDOXIN_2"/>
    <property type="match status" value="1"/>
</dbReference>
<dbReference type="Pfam" id="PF08534">
    <property type="entry name" value="Redoxin"/>
    <property type="match status" value="1"/>
</dbReference>
<evidence type="ECO:0000313" key="7">
    <source>
        <dbReference type="EMBL" id="XCC58088.1"/>
    </source>
</evidence>
<dbReference type="GO" id="GO:0017004">
    <property type="term" value="P:cytochrome complex assembly"/>
    <property type="evidence" value="ECO:0007669"/>
    <property type="project" value="UniProtKB-KW"/>
</dbReference>
<dbReference type="AlphaFoldDB" id="A0AAU8A314"/>
<dbReference type="PANTHER" id="PTHR42852:SF6">
    <property type="entry name" value="THIOL:DISULFIDE INTERCHANGE PROTEIN DSBE"/>
    <property type="match status" value="1"/>
</dbReference>
<evidence type="ECO:0000256" key="2">
    <source>
        <dbReference type="ARBA" id="ARBA00007758"/>
    </source>
</evidence>
<evidence type="ECO:0000256" key="4">
    <source>
        <dbReference type="ARBA" id="ARBA00023157"/>
    </source>
</evidence>
<proteinExistence type="inferred from homology"/>
<protein>
    <submittedName>
        <fullName evidence="7">DsbE family thiol:disulfide interchange protein</fullName>
    </submittedName>
</protein>
<dbReference type="InterPro" id="IPR036249">
    <property type="entry name" value="Thioredoxin-like_sf"/>
</dbReference>
<dbReference type="CDD" id="cd03010">
    <property type="entry name" value="TlpA_like_DsbE"/>
    <property type="match status" value="1"/>
</dbReference>
<name>A0AAU8A314_9BURK</name>
<dbReference type="GO" id="GO:0030288">
    <property type="term" value="C:outer membrane-bounded periplasmic space"/>
    <property type="evidence" value="ECO:0007669"/>
    <property type="project" value="InterPro"/>
</dbReference>
<evidence type="ECO:0000256" key="3">
    <source>
        <dbReference type="ARBA" id="ARBA00022748"/>
    </source>
</evidence>
<comment type="similarity">
    <text evidence="2">Belongs to the thioredoxin family. DsbE subfamily.</text>
</comment>
<dbReference type="InterPro" id="IPR013740">
    <property type="entry name" value="Redoxin"/>
</dbReference>
<organism evidence="7">
    <name type="scientific">Polynucleobacter sp. UK-FUSCHL-C3</name>
    <dbReference type="NCBI Taxonomy" id="2955208"/>
    <lineage>
        <taxon>Bacteria</taxon>
        <taxon>Pseudomonadati</taxon>
        <taxon>Pseudomonadota</taxon>
        <taxon>Betaproteobacteria</taxon>
        <taxon>Burkholderiales</taxon>
        <taxon>Burkholderiaceae</taxon>
        <taxon>Polynucleobacter</taxon>
    </lineage>
</organism>
<evidence type="ECO:0000256" key="1">
    <source>
        <dbReference type="ARBA" id="ARBA00004196"/>
    </source>
</evidence>